<dbReference type="OrthoDB" id="10261782at2759"/>
<keyword evidence="4" id="KW-1185">Reference proteome</keyword>
<gene>
    <name evidence="3" type="ORF">UCREL1_6206</name>
</gene>
<feature type="region of interest" description="Disordered" evidence="1">
    <location>
        <begin position="523"/>
        <end position="545"/>
    </location>
</feature>
<feature type="region of interest" description="Disordered" evidence="1">
    <location>
        <begin position="102"/>
        <end position="151"/>
    </location>
</feature>
<dbReference type="OMA" id="WPMGTVE"/>
<protein>
    <submittedName>
        <fullName evidence="3">Uncharacterized protein</fullName>
    </submittedName>
</protein>
<feature type="region of interest" description="Disordered" evidence="1">
    <location>
        <begin position="195"/>
        <end position="219"/>
    </location>
</feature>
<dbReference type="PANTHER" id="PTHR35204:SF1">
    <property type="entry name" value="ENTEROTOXIN"/>
    <property type="match status" value="1"/>
</dbReference>
<feature type="chain" id="PRO_5004085664" evidence="2">
    <location>
        <begin position="22"/>
        <end position="545"/>
    </location>
</feature>
<organism evidence="3 4">
    <name type="scientific">Eutypa lata (strain UCR-EL1)</name>
    <name type="common">Grapevine dieback disease fungus</name>
    <name type="synonym">Eutypa armeniacae</name>
    <dbReference type="NCBI Taxonomy" id="1287681"/>
    <lineage>
        <taxon>Eukaryota</taxon>
        <taxon>Fungi</taxon>
        <taxon>Dikarya</taxon>
        <taxon>Ascomycota</taxon>
        <taxon>Pezizomycotina</taxon>
        <taxon>Sordariomycetes</taxon>
        <taxon>Xylariomycetidae</taxon>
        <taxon>Xylariales</taxon>
        <taxon>Diatrypaceae</taxon>
        <taxon>Eutypa</taxon>
    </lineage>
</organism>
<evidence type="ECO:0000256" key="2">
    <source>
        <dbReference type="SAM" id="SignalP"/>
    </source>
</evidence>
<dbReference type="HOGENOM" id="CLU_017366_2_0_1"/>
<name>M7TJA4_EUTLA</name>
<evidence type="ECO:0000313" key="4">
    <source>
        <dbReference type="Proteomes" id="UP000012174"/>
    </source>
</evidence>
<dbReference type="EMBL" id="KB706581">
    <property type="protein sequence ID" value="EMR66810.1"/>
    <property type="molecule type" value="Genomic_DNA"/>
</dbReference>
<accession>M7TJA4</accession>
<dbReference type="Proteomes" id="UP000012174">
    <property type="component" value="Unassembled WGS sequence"/>
</dbReference>
<sequence length="545" mass="59644">MAAQLWFAGLLAAVSATPAVAEPATESFGPSDIAARLRGPEIFNSVHHAMRQWGSSLHHNGMSYYLATVPEGVLLHHGNNSPDSPTDPDWLAYEIEHAENFAHGRRPGGGGGGGPPPPPRSGGVGPGSWWPEPQAVIGGPPPDEPEPLDDGVISYGYLHTYKTTRPLQFLYIDGMGGGKTSMGTLDSQDYLLRGLNSSTSPRQDMKPKGGARAKGGPMDEKQRAADLCELSKEWELQGVIRMEAGFEIIKCDFSDGLEEVQAFRRPNEEQRGPGGGRPGGGMTNVEYMRGVAERYQGIGASRTFIDYSSMVSAFFYPVNLSNPDPKRPDLPRLSSVNSTDLVLIKKDLGDIVANRRGHPLPHVDWQGVSDLIVGRYADRIQYMAKDVNSADKMNQMVSFLLTLFIDYSEDEPDKPAAVQRCSDFYLAPVRPVTEADRLVKAAFEVVTHQICNSLFIVRDQLVQSTSALEGAKSTMRDLMDFLQWTRFKRCPPCALSEVCMIPMWPMGTVEEYNSPRCTNGSDARDGESYWGHGPGGGRGKPPPRF</sequence>
<proteinExistence type="predicted"/>
<dbReference type="InterPro" id="IPR038921">
    <property type="entry name" value="YOR389W-like"/>
</dbReference>
<feature type="signal peptide" evidence="2">
    <location>
        <begin position="1"/>
        <end position="21"/>
    </location>
</feature>
<dbReference type="AlphaFoldDB" id="M7TJA4"/>
<reference evidence="4" key="1">
    <citation type="journal article" date="2013" name="Genome Announc.">
        <title>Draft genome sequence of the grapevine dieback fungus Eutypa lata UCR-EL1.</title>
        <authorList>
            <person name="Blanco-Ulate B."/>
            <person name="Rolshausen P.E."/>
            <person name="Cantu D."/>
        </authorList>
    </citation>
    <scope>NUCLEOTIDE SEQUENCE [LARGE SCALE GENOMIC DNA]</scope>
    <source>
        <strain evidence="4">UCR-EL1</strain>
    </source>
</reference>
<evidence type="ECO:0000313" key="3">
    <source>
        <dbReference type="EMBL" id="EMR66810.1"/>
    </source>
</evidence>
<keyword evidence="2" id="KW-0732">Signal</keyword>
<dbReference type="KEGG" id="ela:UCREL1_6206"/>
<evidence type="ECO:0000256" key="1">
    <source>
        <dbReference type="SAM" id="MobiDB-lite"/>
    </source>
</evidence>
<dbReference type="PANTHER" id="PTHR35204">
    <property type="entry name" value="YALI0A21131P"/>
    <property type="match status" value="1"/>
</dbReference>
<dbReference type="eggNOG" id="ENOG502QRJE">
    <property type="taxonomic scope" value="Eukaryota"/>
</dbReference>